<comment type="caution">
    <text evidence="1">The sequence shown here is derived from an EMBL/GenBank/DDBJ whole genome shotgun (WGS) entry which is preliminary data.</text>
</comment>
<gene>
    <name evidence="1" type="ORF">C4B24_03635</name>
</gene>
<protein>
    <submittedName>
        <fullName evidence="1">Uncharacterized protein</fullName>
    </submittedName>
</protein>
<sequence>MLINTKDKKILYKKLRRLLAGIFIDIELVKFLSSRKLYKLMWKMMKNNEKFCFSKQEVKILAKTITEFNFDNFKYSQATLIADFVAFIIIDKTEEKNEYAEDKMKEYVIRFYAQHPLTLE</sequence>
<dbReference type="OrthoDB" id="9907756at2"/>
<evidence type="ECO:0000313" key="1">
    <source>
        <dbReference type="EMBL" id="TCG10877.1"/>
    </source>
</evidence>
<dbReference type="Proteomes" id="UP000294192">
    <property type="component" value="Unassembled WGS sequence"/>
</dbReference>
<accession>A0A4R0XT14</accession>
<dbReference type="RefSeq" id="WP_131599408.1">
    <property type="nucleotide sequence ID" value="NZ_CBDBYK010000018.1"/>
</dbReference>
<keyword evidence="2" id="KW-1185">Reference proteome</keyword>
<proteinExistence type="predicted"/>
<reference evidence="1 2" key="1">
    <citation type="submission" date="2018-02" db="EMBL/GenBank/DDBJ databases">
        <title>Mycoplasma marinum and Mycoplasma todarodis sp. nov., moderately halophilic and psychrotolerant mycoplasmas isolated from cephalopods.</title>
        <authorList>
            <person name="Viver T."/>
        </authorList>
    </citation>
    <scope>NUCLEOTIDE SEQUENCE [LARGE SCALE GENOMIC DNA]</scope>
    <source>
        <strain evidence="1 2">PE</strain>
    </source>
</reference>
<dbReference type="EMBL" id="PSZO01000019">
    <property type="protein sequence ID" value="TCG10877.1"/>
    <property type="molecule type" value="Genomic_DNA"/>
</dbReference>
<evidence type="ECO:0000313" key="2">
    <source>
        <dbReference type="Proteomes" id="UP000294192"/>
    </source>
</evidence>
<organism evidence="1 2">
    <name type="scientific">Mycoplasma marinum</name>
    <dbReference type="NCBI Taxonomy" id="1937190"/>
    <lineage>
        <taxon>Bacteria</taxon>
        <taxon>Bacillati</taxon>
        <taxon>Mycoplasmatota</taxon>
        <taxon>Mollicutes</taxon>
        <taxon>Mycoplasmataceae</taxon>
        <taxon>Mycoplasma</taxon>
    </lineage>
</organism>
<name>A0A4R0XT14_9MOLU</name>
<dbReference type="AlphaFoldDB" id="A0A4R0XT14"/>